<dbReference type="OrthoDB" id="422206at2759"/>
<reference evidence="6" key="1">
    <citation type="submission" date="2021-02" db="EMBL/GenBank/DDBJ databases">
        <authorList>
            <person name="Nowell W R."/>
        </authorList>
    </citation>
    <scope>NUCLEOTIDE SEQUENCE</scope>
</reference>
<keyword evidence="4 5" id="KW-0472">Membrane</keyword>
<comment type="subcellular location">
    <subcellularLocation>
        <location evidence="1">Membrane</location>
        <topology evidence="1">Multi-pass membrane protein</topology>
    </subcellularLocation>
</comment>
<proteinExistence type="predicted"/>
<evidence type="ECO:0000256" key="2">
    <source>
        <dbReference type="ARBA" id="ARBA00022692"/>
    </source>
</evidence>
<evidence type="ECO:0000256" key="4">
    <source>
        <dbReference type="ARBA" id="ARBA00023136"/>
    </source>
</evidence>
<keyword evidence="3 5" id="KW-1133">Transmembrane helix</keyword>
<dbReference type="Proteomes" id="UP000663829">
    <property type="component" value="Unassembled WGS sequence"/>
</dbReference>
<keyword evidence="8" id="KW-1185">Reference proteome</keyword>
<feature type="transmembrane region" description="Helical" evidence="5">
    <location>
        <begin position="59"/>
        <end position="79"/>
    </location>
</feature>
<evidence type="ECO:0000256" key="1">
    <source>
        <dbReference type="ARBA" id="ARBA00004141"/>
    </source>
</evidence>
<evidence type="ECO:0000313" key="7">
    <source>
        <dbReference type="EMBL" id="CAF4537465.1"/>
    </source>
</evidence>
<dbReference type="AlphaFoldDB" id="A0A816DHF7"/>
<dbReference type="SUPFAM" id="SSF103473">
    <property type="entry name" value="MFS general substrate transporter"/>
    <property type="match status" value="1"/>
</dbReference>
<dbReference type="Proteomes" id="UP000681722">
    <property type="component" value="Unassembled WGS sequence"/>
</dbReference>
<dbReference type="EMBL" id="CAJNOQ010044756">
    <property type="protein sequence ID" value="CAF1634147.1"/>
    <property type="molecule type" value="Genomic_DNA"/>
</dbReference>
<dbReference type="PANTHER" id="PTHR10924:SF27">
    <property type="entry name" value="SOLUTE CARRIER FAMILY 49 MEMBER 4"/>
    <property type="match status" value="1"/>
</dbReference>
<comment type="caution">
    <text evidence="6">The sequence shown here is derived from an EMBL/GenBank/DDBJ whole genome shotgun (WGS) entry which is preliminary data.</text>
</comment>
<gene>
    <name evidence="6" type="ORF">GPM918_LOCUS44543</name>
    <name evidence="7" type="ORF">SRO942_LOCUS46447</name>
</gene>
<dbReference type="EMBL" id="CAJOBC010112905">
    <property type="protein sequence ID" value="CAF4537465.1"/>
    <property type="molecule type" value="Genomic_DNA"/>
</dbReference>
<feature type="non-terminal residue" evidence="6">
    <location>
        <position position="1"/>
    </location>
</feature>
<accession>A0A816DHF7</accession>
<evidence type="ECO:0000256" key="5">
    <source>
        <dbReference type="SAM" id="Phobius"/>
    </source>
</evidence>
<dbReference type="PANTHER" id="PTHR10924">
    <property type="entry name" value="MAJOR FACILITATOR SUPERFAMILY PROTEIN-RELATED"/>
    <property type="match status" value="1"/>
</dbReference>
<feature type="transmembrane region" description="Helical" evidence="5">
    <location>
        <begin position="99"/>
        <end position="119"/>
    </location>
</feature>
<feature type="transmembrane region" description="Helical" evidence="5">
    <location>
        <begin position="128"/>
        <end position="149"/>
    </location>
</feature>
<organism evidence="6 8">
    <name type="scientific">Didymodactylos carnosus</name>
    <dbReference type="NCBI Taxonomy" id="1234261"/>
    <lineage>
        <taxon>Eukaryota</taxon>
        <taxon>Metazoa</taxon>
        <taxon>Spiralia</taxon>
        <taxon>Gnathifera</taxon>
        <taxon>Rotifera</taxon>
        <taxon>Eurotatoria</taxon>
        <taxon>Bdelloidea</taxon>
        <taxon>Philodinida</taxon>
        <taxon>Philodinidae</taxon>
        <taxon>Didymodactylos</taxon>
    </lineage>
</organism>
<evidence type="ECO:0000313" key="6">
    <source>
        <dbReference type="EMBL" id="CAF1634147.1"/>
    </source>
</evidence>
<sequence>MTAHEKTVVQVKVRKGVMSTTDDPSNIFLILNDNHRNQNYTTEADHSVCAVYKLYPQRFWILFVFSFLSFNHCMIWLTFSPIALSAEQYYLISESTVDLLLNWGAIVFIPCLPLTYILLNKKNGLRKCVLTFAISVFLATSIRILPLIFTHLKP</sequence>
<evidence type="ECO:0000313" key="8">
    <source>
        <dbReference type="Proteomes" id="UP000663829"/>
    </source>
</evidence>
<evidence type="ECO:0000256" key="3">
    <source>
        <dbReference type="ARBA" id="ARBA00022989"/>
    </source>
</evidence>
<protein>
    <submittedName>
        <fullName evidence="6">Uncharacterized protein</fullName>
    </submittedName>
</protein>
<keyword evidence="2 5" id="KW-0812">Transmembrane</keyword>
<name>A0A816DHF7_9BILA</name>
<dbReference type="GO" id="GO:0016020">
    <property type="term" value="C:membrane"/>
    <property type="evidence" value="ECO:0007669"/>
    <property type="project" value="UniProtKB-SubCell"/>
</dbReference>
<dbReference type="InterPro" id="IPR036259">
    <property type="entry name" value="MFS_trans_sf"/>
</dbReference>
<dbReference type="InterPro" id="IPR049680">
    <property type="entry name" value="FLVCR1-2_SLC49-like"/>
</dbReference>